<dbReference type="PANTHER" id="PTHR23111">
    <property type="entry name" value="ZINC FINGER PROTEIN"/>
    <property type="match status" value="1"/>
</dbReference>
<accession>A0AAQ3QIL5</accession>
<dbReference type="EMBL" id="CP136896">
    <property type="protein sequence ID" value="WOL14016.1"/>
    <property type="molecule type" value="Genomic_DNA"/>
</dbReference>
<name>A0AAQ3QIL5_9LILI</name>
<feature type="domain" description="RanBP2-type" evidence="5">
    <location>
        <begin position="5"/>
        <end position="34"/>
    </location>
</feature>
<dbReference type="InterPro" id="IPR036443">
    <property type="entry name" value="Znf_RanBP2_sf"/>
</dbReference>
<sequence>MSSRRPGDWDCSLCLHHNFSYRDSCQKCGGGRSTTIANVLPGDWYCSCGAHNFANRSSCLSCNAASNAAAVAVVVSGGFDDSGELQGSSGVEYGGGGWKYGDWLCTRCMAAISTILLAGRNAFDAKRQKELRRLQEMSK</sequence>
<evidence type="ECO:0000256" key="2">
    <source>
        <dbReference type="ARBA" id="ARBA00022771"/>
    </source>
</evidence>
<evidence type="ECO:0000313" key="6">
    <source>
        <dbReference type="EMBL" id="WOL14016.1"/>
    </source>
</evidence>
<dbReference type="Gene3D" id="4.10.1060.10">
    <property type="entry name" value="Zinc finger, RanBP2-type"/>
    <property type="match status" value="2"/>
</dbReference>
<evidence type="ECO:0000256" key="3">
    <source>
        <dbReference type="ARBA" id="ARBA00022833"/>
    </source>
</evidence>
<keyword evidence="1" id="KW-0479">Metal-binding</keyword>
<evidence type="ECO:0000313" key="7">
    <source>
        <dbReference type="Proteomes" id="UP001327560"/>
    </source>
</evidence>
<reference evidence="6 7" key="1">
    <citation type="submission" date="2023-10" db="EMBL/GenBank/DDBJ databases">
        <title>Chromosome-scale genome assembly provides insights into flower coloration mechanisms of Canna indica.</title>
        <authorList>
            <person name="Li C."/>
        </authorList>
    </citation>
    <scope>NUCLEOTIDE SEQUENCE [LARGE SCALE GENOMIC DNA]</scope>
    <source>
        <tissue evidence="6">Flower</tissue>
    </source>
</reference>
<dbReference type="Pfam" id="PF00641">
    <property type="entry name" value="Zn_ribbon_RanBP"/>
    <property type="match status" value="2"/>
</dbReference>
<dbReference type="PANTHER" id="PTHR23111:SF74">
    <property type="entry name" value="OS02G0203700 PROTEIN"/>
    <property type="match status" value="1"/>
</dbReference>
<dbReference type="InterPro" id="IPR001876">
    <property type="entry name" value="Znf_RanBP2"/>
</dbReference>
<keyword evidence="3" id="KW-0862">Zinc</keyword>
<protein>
    <submittedName>
        <fullName evidence="6">TATA-binding protein-associated factor 2N-like isoform X1</fullName>
    </submittedName>
</protein>
<dbReference type="Proteomes" id="UP001327560">
    <property type="component" value="Chromosome 7"/>
</dbReference>
<evidence type="ECO:0000256" key="1">
    <source>
        <dbReference type="ARBA" id="ARBA00022723"/>
    </source>
</evidence>
<gene>
    <name evidence="6" type="ORF">Cni_G22796</name>
</gene>
<dbReference type="GO" id="GO:0003729">
    <property type="term" value="F:mRNA binding"/>
    <property type="evidence" value="ECO:0007669"/>
    <property type="project" value="TreeGrafter"/>
</dbReference>
<evidence type="ECO:0000259" key="5">
    <source>
        <dbReference type="PROSITE" id="PS50199"/>
    </source>
</evidence>
<evidence type="ECO:0000256" key="4">
    <source>
        <dbReference type="PROSITE-ProRule" id="PRU00322"/>
    </source>
</evidence>
<dbReference type="GO" id="GO:0005737">
    <property type="term" value="C:cytoplasm"/>
    <property type="evidence" value="ECO:0007669"/>
    <property type="project" value="TreeGrafter"/>
</dbReference>
<proteinExistence type="predicted"/>
<dbReference type="SUPFAM" id="SSF90209">
    <property type="entry name" value="Ran binding protein zinc finger-like"/>
    <property type="match status" value="2"/>
</dbReference>
<dbReference type="PROSITE" id="PS50199">
    <property type="entry name" value="ZF_RANBP2_2"/>
    <property type="match status" value="1"/>
</dbReference>
<dbReference type="AlphaFoldDB" id="A0AAQ3QIL5"/>
<dbReference type="GO" id="GO:0008270">
    <property type="term" value="F:zinc ion binding"/>
    <property type="evidence" value="ECO:0007669"/>
    <property type="project" value="UniProtKB-KW"/>
</dbReference>
<keyword evidence="2 4" id="KW-0863">Zinc-finger</keyword>
<keyword evidence="7" id="KW-1185">Reference proteome</keyword>
<dbReference type="SMART" id="SM00547">
    <property type="entry name" value="ZnF_RBZ"/>
    <property type="match status" value="2"/>
</dbReference>
<dbReference type="PROSITE" id="PS01358">
    <property type="entry name" value="ZF_RANBP2_1"/>
    <property type="match status" value="1"/>
</dbReference>
<organism evidence="6 7">
    <name type="scientific">Canna indica</name>
    <name type="common">Indian-shot</name>
    <dbReference type="NCBI Taxonomy" id="4628"/>
    <lineage>
        <taxon>Eukaryota</taxon>
        <taxon>Viridiplantae</taxon>
        <taxon>Streptophyta</taxon>
        <taxon>Embryophyta</taxon>
        <taxon>Tracheophyta</taxon>
        <taxon>Spermatophyta</taxon>
        <taxon>Magnoliopsida</taxon>
        <taxon>Liliopsida</taxon>
        <taxon>Zingiberales</taxon>
        <taxon>Cannaceae</taxon>
        <taxon>Canna</taxon>
    </lineage>
</organism>